<proteinExistence type="predicted"/>
<reference evidence="2 3" key="1">
    <citation type="submission" date="2024-02" db="EMBL/GenBank/DDBJ databases">
        <title>High-quality chromosome-scale genome assembly of Pensacola bahiagrass (Paspalum notatum Flugge var. saurae).</title>
        <authorList>
            <person name="Vega J.M."/>
            <person name="Podio M."/>
            <person name="Orjuela J."/>
            <person name="Siena L.A."/>
            <person name="Pessino S.C."/>
            <person name="Combes M.C."/>
            <person name="Mariac C."/>
            <person name="Albertini E."/>
            <person name="Pupilli F."/>
            <person name="Ortiz J.P.A."/>
            <person name="Leblanc O."/>
        </authorList>
    </citation>
    <scope>NUCLEOTIDE SEQUENCE [LARGE SCALE GENOMIC DNA]</scope>
    <source>
        <strain evidence="2">R1</strain>
        <tissue evidence="2">Leaf</tissue>
    </source>
</reference>
<gene>
    <name evidence="2" type="ORF">U9M48_032835</name>
</gene>
<evidence type="ECO:0000313" key="2">
    <source>
        <dbReference type="EMBL" id="WVZ85982.1"/>
    </source>
</evidence>
<dbReference type="Proteomes" id="UP001341281">
    <property type="component" value="Chromosome 07"/>
</dbReference>
<keyword evidence="3" id="KW-1185">Reference proteome</keyword>
<sequence length="171" mass="17519">MRPSVWGAPKGTTSTGTAPVQPRRGTSLDSSTMTTKRSPAPSIIFSRSSEPPRPLTRLRSGSTSSAPSMERWILPAPASGRSGIPARVAWASVLREVGTPATPGSAAARRRSPRRSSACAAVEPVPRPSVMPGSTNSTARCAATRFSSSCVSFPDGGGEAAALPMAGMGNV</sequence>
<feature type="compositionally biased region" description="Polar residues" evidence="1">
    <location>
        <begin position="27"/>
        <end position="37"/>
    </location>
</feature>
<feature type="region of interest" description="Disordered" evidence="1">
    <location>
        <begin position="99"/>
        <end position="137"/>
    </location>
</feature>
<evidence type="ECO:0000313" key="3">
    <source>
        <dbReference type="Proteomes" id="UP001341281"/>
    </source>
</evidence>
<organism evidence="2 3">
    <name type="scientific">Paspalum notatum var. saurae</name>
    <dbReference type="NCBI Taxonomy" id="547442"/>
    <lineage>
        <taxon>Eukaryota</taxon>
        <taxon>Viridiplantae</taxon>
        <taxon>Streptophyta</taxon>
        <taxon>Embryophyta</taxon>
        <taxon>Tracheophyta</taxon>
        <taxon>Spermatophyta</taxon>
        <taxon>Magnoliopsida</taxon>
        <taxon>Liliopsida</taxon>
        <taxon>Poales</taxon>
        <taxon>Poaceae</taxon>
        <taxon>PACMAD clade</taxon>
        <taxon>Panicoideae</taxon>
        <taxon>Andropogonodae</taxon>
        <taxon>Paspaleae</taxon>
        <taxon>Paspalinae</taxon>
        <taxon>Paspalum</taxon>
    </lineage>
</organism>
<protein>
    <submittedName>
        <fullName evidence="2">Uncharacterized protein</fullName>
    </submittedName>
</protein>
<dbReference type="EMBL" id="CP144751">
    <property type="protein sequence ID" value="WVZ85982.1"/>
    <property type="molecule type" value="Genomic_DNA"/>
</dbReference>
<dbReference type="AlphaFoldDB" id="A0AAQ3UA37"/>
<name>A0AAQ3UA37_PASNO</name>
<evidence type="ECO:0000256" key="1">
    <source>
        <dbReference type="SAM" id="MobiDB-lite"/>
    </source>
</evidence>
<accession>A0AAQ3UA37</accession>
<feature type="region of interest" description="Disordered" evidence="1">
    <location>
        <begin position="1"/>
        <end position="78"/>
    </location>
</feature>